<dbReference type="InterPro" id="IPR003084">
    <property type="entry name" value="HDAC_I/II"/>
</dbReference>
<evidence type="ECO:0000256" key="6">
    <source>
        <dbReference type="ARBA" id="ARBA00022801"/>
    </source>
</evidence>
<dbReference type="Gene3D" id="3.40.800.20">
    <property type="entry name" value="Histone deacetylase domain"/>
    <property type="match status" value="1"/>
</dbReference>
<keyword evidence="12" id="KW-0479">Metal-binding</keyword>
<comment type="catalytic activity">
    <reaction evidence="11">
        <text>N(6)-acetyl-L-lysyl-[histone] + H2O = L-lysyl-[histone] + acetate</text>
        <dbReference type="Rhea" id="RHEA:58196"/>
        <dbReference type="Rhea" id="RHEA-COMP:9845"/>
        <dbReference type="Rhea" id="RHEA-COMP:11338"/>
        <dbReference type="ChEBI" id="CHEBI:15377"/>
        <dbReference type="ChEBI" id="CHEBI:29969"/>
        <dbReference type="ChEBI" id="CHEBI:30089"/>
        <dbReference type="ChEBI" id="CHEBI:61930"/>
        <dbReference type="EC" id="3.5.1.98"/>
    </reaction>
</comment>
<evidence type="ECO:0000256" key="9">
    <source>
        <dbReference type="ARBA" id="ARBA00023163"/>
    </source>
</evidence>
<dbReference type="SUPFAM" id="SSF52768">
    <property type="entry name" value="Arginase/deacetylase"/>
    <property type="match status" value="1"/>
</dbReference>
<keyword evidence="12" id="KW-0863">Zinc-finger</keyword>
<dbReference type="Pfam" id="PF00850">
    <property type="entry name" value="Hist_deacetyl"/>
    <property type="match status" value="1"/>
</dbReference>
<evidence type="ECO:0000256" key="12">
    <source>
        <dbReference type="PROSITE-ProRule" id="PRU00502"/>
    </source>
</evidence>
<dbReference type="SUPFAM" id="SSF57850">
    <property type="entry name" value="RING/U-box"/>
    <property type="match status" value="1"/>
</dbReference>
<dbReference type="InterPro" id="IPR000286">
    <property type="entry name" value="HDACs"/>
</dbReference>
<keyword evidence="7" id="KW-0156">Chromatin regulator</keyword>
<keyword evidence="12" id="KW-0862">Zinc</keyword>
<dbReference type="InterPro" id="IPR001607">
    <property type="entry name" value="Znf_UBP"/>
</dbReference>
<dbReference type="InterPro" id="IPR037138">
    <property type="entry name" value="His_deacetylse_dom_sf"/>
</dbReference>
<comment type="similarity">
    <text evidence="2">Belongs to the histone deacetylase family. HD type 1 subfamily.</text>
</comment>
<dbReference type="InterPro" id="IPR013083">
    <property type="entry name" value="Znf_RING/FYVE/PHD"/>
</dbReference>
<keyword evidence="6" id="KW-0378">Hydrolase</keyword>
<evidence type="ECO:0000256" key="10">
    <source>
        <dbReference type="ARBA" id="ARBA00023242"/>
    </source>
</evidence>
<dbReference type="PANTHER" id="PTHR10625">
    <property type="entry name" value="HISTONE DEACETYLASE HDAC1-RELATED"/>
    <property type="match status" value="1"/>
</dbReference>
<evidence type="ECO:0000256" key="4">
    <source>
        <dbReference type="ARBA" id="ARBA00012111"/>
    </source>
</evidence>
<dbReference type="InterPro" id="IPR023801">
    <property type="entry name" value="His_deacetylse_dom"/>
</dbReference>
<name>A0A131XJ70_9ACAR</name>
<dbReference type="PRINTS" id="PR01270">
    <property type="entry name" value="HDASUPER"/>
</dbReference>
<dbReference type="GO" id="GO:0141221">
    <property type="term" value="F:histone deacetylase activity, hydrolytic mechanism"/>
    <property type="evidence" value="ECO:0007669"/>
    <property type="project" value="UniProtKB-EC"/>
</dbReference>
<dbReference type="EC" id="3.5.1.98" evidence="4"/>
<dbReference type="AlphaFoldDB" id="A0A131XJ70"/>
<organism evidence="14">
    <name type="scientific">Hyalomma excavatum</name>
    <dbReference type="NCBI Taxonomy" id="257692"/>
    <lineage>
        <taxon>Eukaryota</taxon>
        <taxon>Metazoa</taxon>
        <taxon>Ecdysozoa</taxon>
        <taxon>Arthropoda</taxon>
        <taxon>Chelicerata</taxon>
        <taxon>Arachnida</taxon>
        <taxon>Acari</taxon>
        <taxon>Parasitiformes</taxon>
        <taxon>Ixodida</taxon>
        <taxon>Ixodoidea</taxon>
        <taxon>Ixodidae</taxon>
        <taxon>Hyalomminae</taxon>
        <taxon>Hyalomma</taxon>
    </lineage>
</organism>
<dbReference type="Gene3D" id="3.30.40.10">
    <property type="entry name" value="Zinc/RING finger domain, C3HC4 (zinc finger)"/>
    <property type="match status" value="1"/>
</dbReference>
<keyword evidence="8" id="KW-0805">Transcription regulation</keyword>
<reference evidence="14" key="1">
    <citation type="journal article" date="2017" name="Ticks Tick Borne Dis.">
        <title>An insight into the sialome of Hyalomma excavatum.</title>
        <authorList>
            <person name="Ribeiro J.M."/>
            <person name="Slovak M."/>
            <person name="Francischetti I.M."/>
        </authorList>
    </citation>
    <scope>NUCLEOTIDE SEQUENCE</scope>
    <source>
        <strain evidence="14">Samish</strain>
        <tissue evidence="14">Salivary glands</tissue>
    </source>
</reference>
<dbReference type="PRINTS" id="PR01271">
    <property type="entry name" value="HISDACETLASE"/>
</dbReference>
<dbReference type="InterPro" id="IPR023696">
    <property type="entry name" value="Ureohydrolase_dom_sf"/>
</dbReference>
<dbReference type="Pfam" id="PF02148">
    <property type="entry name" value="zf-UBP"/>
    <property type="match status" value="1"/>
</dbReference>
<keyword evidence="10" id="KW-0539">Nucleus</keyword>
<dbReference type="FunFam" id="3.40.800.20:FF:000005">
    <property type="entry name" value="histone deacetylase 6"/>
    <property type="match status" value="1"/>
</dbReference>
<sequence>MAATCYVTDNAMLKHWNPLKRWMPERPKRLQVAHQLLQSKGLLDRALILESRYATDQELELVHTKEHIELVRATEKMSLEEVTLENHRIDPVTSICQETNKCARLACGCLLQAVDAVLSGKCRNGVALIRPPGHHSAADTVSGFCIFNNAAVAARYAIQHYGLKRILIFDWDVHHGNGTQEIFYDSDSVLYVSLHRYSKEKIFPKTEIADATYVGSGAGRGYNINIPWTKPAISDADYLTAMYQLVMPVASEFDPELVIVSAGFDSAKGDILGDCCVTPAGYQHMTSLLKNLAHGRVLIQLEGGYNVDAVAESLAACMATLMGEPCGSVTNMRPSASAMHSIARAKAAVSPYWKCLTEEPTPIVVEPQRGIETWQIPVMSCPHGNMVSGMPSQGLRADLTDLDNVNKWICLTCFQVLEGDINSEALLEHALKNQHFLVVNTHTLHVRCLSCRQGVIHKEFIPILARLHEKA</sequence>
<dbReference type="GO" id="GO:0000118">
    <property type="term" value="C:histone deacetylase complex"/>
    <property type="evidence" value="ECO:0007669"/>
    <property type="project" value="TreeGrafter"/>
</dbReference>
<keyword evidence="9" id="KW-0804">Transcription</keyword>
<evidence type="ECO:0000256" key="5">
    <source>
        <dbReference type="ARBA" id="ARBA00022491"/>
    </source>
</evidence>
<dbReference type="PANTHER" id="PTHR10625:SF5">
    <property type="entry name" value="HISTONE DEACETYLASE"/>
    <property type="match status" value="1"/>
</dbReference>
<comment type="subcellular location">
    <subcellularLocation>
        <location evidence="1">Nucleus</location>
    </subcellularLocation>
</comment>
<evidence type="ECO:0000256" key="1">
    <source>
        <dbReference type="ARBA" id="ARBA00004123"/>
    </source>
</evidence>
<evidence type="ECO:0000259" key="13">
    <source>
        <dbReference type="PROSITE" id="PS50271"/>
    </source>
</evidence>
<dbReference type="EMBL" id="GEFH01002421">
    <property type="protein sequence ID" value="JAP66160.1"/>
    <property type="molecule type" value="mRNA"/>
</dbReference>
<dbReference type="PROSITE" id="PS50271">
    <property type="entry name" value="ZF_UBP"/>
    <property type="match status" value="1"/>
</dbReference>
<evidence type="ECO:0000256" key="2">
    <source>
        <dbReference type="ARBA" id="ARBA00006457"/>
    </source>
</evidence>
<evidence type="ECO:0000256" key="8">
    <source>
        <dbReference type="ARBA" id="ARBA00023015"/>
    </source>
</evidence>
<keyword evidence="5" id="KW-0678">Repressor</keyword>
<evidence type="ECO:0000256" key="3">
    <source>
        <dbReference type="ARBA" id="ARBA00007738"/>
    </source>
</evidence>
<feature type="domain" description="UBP-type" evidence="13">
    <location>
        <begin position="379"/>
        <end position="471"/>
    </location>
</feature>
<evidence type="ECO:0000256" key="11">
    <source>
        <dbReference type="ARBA" id="ARBA00048287"/>
    </source>
</evidence>
<accession>A0A131XJ70</accession>
<proteinExistence type="evidence at transcript level"/>
<evidence type="ECO:0000313" key="14">
    <source>
        <dbReference type="EMBL" id="JAP66160.1"/>
    </source>
</evidence>
<protein>
    <recommendedName>
        <fullName evidence="4">histone deacetylase</fullName>
        <ecNumber evidence="4">3.5.1.98</ecNumber>
    </recommendedName>
</protein>
<comment type="similarity">
    <text evidence="3">Belongs to the histone deacetylase family. HD type 2 subfamily.</text>
</comment>
<dbReference type="GO" id="GO:0040029">
    <property type="term" value="P:epigenetic regulation of gene expression"/>
    <property type="evidence" value="ECO:0007669"/>
    <property type="project" value="TreeGrafter"/>
</dbReference>
<evidence type="ECO:0000256" key="7">
    <source>
        <dbReference type="ARBA" id="ARBA00022853"/>
    </source>
</evidence>
<dbReference type="GO" id="GO:0008270">
    <property type="term" value="F:zinc ion binding"/>
    <property type="evidence" value="ECO:0007669"/>
    <property type="project" value="UniProtKB-KW"/>
</dbReference>